<dbReference type="PANTHER" id="PTHR47712:SF3">
    <property type="entry name" value="F-BOX DOMAIN-CONTAINING PROTEIN"/>
    <property type="match status" value="1"/>
</dbReference>
<dbReference type="Proteomes" id="UP000316621">
    <property type="component" value="Chromosome 7"/>
</dbReference>
<keyword evidence="2" id="KW-1185">Reference proteome</keyword>
<dbReference type="InterPro" id="IPR015915">
    <property type="entry name" value="Kelch-typ_b-propeller"/>
</dbReference>
<evidence type="ECO:0008006" key="3">
    <source>
        <dbReference type="Google" id="ProtNLM"/>
    </source>
</evidence>
<dbReference type="OMA" id="SHVWIEI"/>
<evidence type="ECO:0000313" key="2">
    <source>
        <dbReference type="Proteomes" id="UP000316621"/>
    </source>
</evidence>
<protein>
    <recommendedName>
        <fullName evidence="3">F-box domain-containing protein</fullName>
    </recommendedName>
</protein>
<evidence type="ECO:0000313" key="1">
    <source>
        <dbReference type="EMBL" id="RZC70755.1"/>
    </source>
</evidence>
<name>A0A4Y7KFS3_PAPSO</name>
<dbReference type="Gene3D" id="2.120.10.80">
    <property type="entry name" value="Kelch-type beta propeller"/>
    <property type="match status" value="1"/>
</dbReference>
<sequence length="388" mass="43889">MATENRYPETENQEKQTPFHGDLLDKIVSHIPTIHLVPSFYVSKSWQRAVFSCVGNPSRSKPWLIIYVQSRRNLSSTTTHAYDPSSNVWMKITGPSNVTYTSPLRSSHSDTLYMLSPSKFSLSSDPLHEMWLDVVGPRVWRTDPIVAIVGSCIVVAGGTCDFEDDPFTVELYDTACPGWFTCQPIHNIPKDSAASIWLSVAVSDHKMYLLEKNSGTFCSFDPSTKTWSGDIGSFDLRPDPAIYFSVIGFVGGRLILVGLMGDPENAESLRIWEVNCDRFNCEEVGKMPREMLDMLKNENSTLLSIDISVAENFIYIYNSSELRDIFFCDLSARVRQWSSVQCTFLNDRVLMDRFVFTCSKVNLDNLRKASWVGSKKFKVELAETVLIQ</sequence>
<accession>A0A4Y7KFS3</accession>
<dbReference type="PANTHER" id="PTHR47712">
    <property type="entry name" value="OS09G0555300 PROTEIN"/>
    <property type="match status" value="1"/>
</dbReference>
<organism evidence="1 2">
    <name type="scientific">Papaver somniferum</name>
    <name type="common">Opium poppy</name>
    <dbReference type="NCBI Taxonomy" id="3469"/>
    <lineage>
        <taxon>Eukaryota</taxon>
        <taxon>Viridiplantae</taxon>
        <taxon>Streptophyta</taxon>
        <taxon>Embryophyta</taxon>
        <taxon>Tracheophyta</taxon>
        <taxon>Spermatophyta</taxon>
        <taxon>Magnoliopsida</taxon>
        <taxon>Ranunculales</taxon>
        <taxon>Papaveraceae</taxon>
        <taxon>Papaveroideae</taxon>
        <taxon>Papaver</taxon>
    </lineage>
</organism>
<proteinExistence type="predicted"/>
<dbReference type="EMBL" id="CM010721">
    <property type="protein sequence ID" value="RZC70755.1"/>
    <property type="molecule type" value="Genomic_DNA"/>
</dbReference>
<dbReference type="AlphaFoldDB" id="A0A4Y7KFS3"/>
<dbReference type="Gramene" id="RZC70755">
    <property type="protein sequence ID" value="RZC70755"/>
    <property type="gene ID" value="C5167_033909"/>
</dbReference>
<reference evidence="1 2" key="1">
    <citation type="journal article" date="2018" name="Science">
        <title>The opium poppy genome and morphinan production.</title>
        <authorList>
            <person name="Guo L."/>
            <person name="Winzer T."/>
            <person name="Yang X."/>
            <person name="Li Y."/>
            <person name="Ning Z."/>
            <person name="He Z."/>
            <person name="Teodor R."/>
            <person name="Lu Y."/>
            <person name="Bowser T.A."/>
            <person name="Graham I.A."/>
            <person name="Ye K."/>
        </authorList>
    </citation>
    <scope>NUCLEOTIDE SEQUENCE [LARGE SCALE GENOMIC DNA]</scope>
    <source>
        <strain evidence="2">cv. HN1</strain>
        <tissue evidence="1">Leaves</tissue>
    </source>
</reference>
<dbReference type="SUPFAM" id="SSF117281">
    <property type="entry name" value="Kelch motif"/>
    <property type="match status" value="1"/>
</dbReference>
<gene>
    <name evidence="1" type="ORF">C5167_033909</name>
</gene>